<accession>A0A1M5V5C1</accession>
<keyword evidence="1" id="KW-1133">Transmembrane helix</keyword>
<name>A0A1M5V5C1_9CLOT</name>
<gene>
    <name evidence="2" type="ORF">SAMN02745196_01115</name>
</gene>
<sequence>MEEKMSLIEKYSPKVSKRVLLLLAGIVWGFAGYNILRLGIPDMISNWHTPIINLIFALVIFGLFFKFVFFKMFKKHNKRINSYVKSKICAFAFFDAKGYLIMAFMITFGVLLRKSGIVNPLYLGTFYVGLGSSLAGAGVCFLVAYIKKIMKTEEINEDIPNGEITEELMR</sequence>
<reference evidence="2 3" key="1">
    <citation type="submission" date="2016-11" db="EMBL/GenBank/DDBJ databases">
        <authorList>
            <person name="Jaros S."/>
            <person name="Januszkiewicz K."/>
            <person name="Wedrychowicz H."/>
        </authorList>
    </citation>
    <scope>NUCLEOTIDE SEQUENCE [LARGE SCALE GENOMIC DNA]</scope>
    <source>
        <strain evidence="2 3">DSM 3089</strain>
    </source>
</reference>
<organism evidence="2 3">
    <name type="scientific">Clostridium collagenovorans DSM 3089</name>
    <dbReference type="NCBI Taxonomy" id="1121306"/>
    <lineage>
        <taxon>Bacteria</taxon>
        <taxon>Bacillati</taxon>
        <taxon>Bacillota</taxon>
        <taxon>Clostridia</taxon>
        <taxon>Eubacteriales</taxon>
        <taxon>Clostridiaceae</taxon>
        <taxon>Clostridium</taxon>
    </lineage>
</organism>
<proteinExistence type="predicted"/>
<keyword evidence="3" id="KW-1185">Reference proteome</keyword>
<dbReference type="RefSeq" id="WP_242944303.1">
    <property type="nucleotide sequence ID" value="NZ_FQXP01000004.1"/>
</dbReference>
<protein>
    <recommendedName>
        <fullName evidence="4">DUF3180 domain-containing protein</fullName>
    </recommendedName>
</protein>
<keyword evidence="1" id="KW-0472">Membrane</keyword>
<evidence type="ECO:0000256" key="1">
    <source>
        <dbReference type="SAM" id="Phobius"/>
    </source>
</evidence>
<feature type="transmembrane region" description="Helical" evidence="1">
    <location>
        <begin position="20"/>
        <end position="39"/>
    </location>
</feature>
<dbReference type="Proteomes" id="UP000184526">
    <property type="component" value="Unassembled WGS sequence"/>
</dbReference>
<dbReference type="AlphaFoldDB" id="A0A1M5V5C1"/>
<evidence type="ECO:0000313" key="2">
    <source>
        <dbReference type="EMBL" id="SHH70439.1"/>
    </source>
</evidence>
<dbReference type="EMBL" id="FQXP01000004">
    <property type="protein sequence ID" value="SHH70439.1"/>
    <property type="molecule type" value="Genomic_DNA"/>
</dbReference>
<evidence type="ECO:0000313" key="3">
    <source>
        <dbReference type="Proteomes" id="UP000184526"/>
    </source>
</evidence>
<evidence type="ECO:0008006" key="4">
    <source>
        <dbReference type="Google" id="ProtNLM"/>
    </source>
</evidence>
<feature type="transmembrane region" description="Helical" evidence="1">
    <location>
        <begin position="51"/>
        <end position="69"/>
    </location>
</feature>
<feature type="transmembrane region" description="Helical" evidence="1">
    <location>
        <begin position="90"/>
        <end position="112"/>
    </location>
</feature>
<dbReference type="STRING" id="1121306.SAMN02745196_01115"/>
<feature type="transmembrane region" description="Helical" evidence="1">
    <location>
        <begin position="124"/>
        <end position="146"/>
    </location>
</feature>
<keyword evidence="1" id="KW-0812">Transmembrane</keyword>